<dbReference type="PANTHER" id="PTHR41244:SF1">
    <property type="entry name" value="GLYCOSYLTRANSFERASE"/>
    <property type="match status" value="1"/>
</dbReference>
<keyword evidence="1" id="KW-0949">S-adenosyl-L-methionine</keyword>
<reference evidence="2 3" key="1">
    <citation type="journal article" date="2016" name="Microbes Environ.">
        <title>Phylogenetically diverse aerobic anoxygenic phototrophic bacteria isolated from epilithic biofilms in Tama river, Japan.</title>
        <authorList>
            <person name="Hirose S."/>
            <person name="Matsuura K."/>
            <person name="Haruta S."/>
        </authorList>
    </citation>
    <scope>NUCLEOTIDE SEQUENCE [LARGE SCALE GENOMIC DNA]</scope>
    <source>
        <strain evidence="2 3">S08</strain>
    </source>
</reference>
<organism evidence="2 3">
    <name type="scientific">Roseomonas fluvialis</name>
    <dbReference type="NCBI Taxonomy" id="1750527"/>
    <lineage>
        <taxon>Bacteria</taxon>
        <taxon>Pseudomonadati</taxon>
        <taxon>Pseudomonadota</taxon>
        <taxon>Alphaproteobacteria</taxon>
        <taxon>Acetobacterales</taxon>
        <taxon>Roseomonadaceae</taxon>
        <taxon>Roseomonas</taxon>
    </lineage>
</organism>
<dbReference type="EMBL" id="AP025637">
    <property type="protein sequence ID" value="BDG71764.1"/>
    <property type="molecule type" value="Genomic_DNA"/>
</dbReference>
<dbReference type="RefSeq" id="WP_244458997.1">
    <property type="nucleotide sequence ID" value="NZ_AP025637.1"/>
</dbReference>
<keyword evidence="3" id="KW-1185">Reference proteome</keyword>
<gene>
    <name evidence="2" type="ORF">Rmf_16930</name>
</gene>
<dbReference type="InterPro" id="IPR020596">
    <property type="entry name" value="rRNA_Ade_Mease_Trfase_CS"/>
</dbReference>
<dbReference type="Proteomes" id="UP000831327">
    <property type="component" value="Chromosome"/>
</dbReference>
<dbReference type="Pfam" id="PF13489">
    <property type="entry name" value="Methyltransf_23"/>
    <property type="match status" value="1"/>
</dbReference>
<evidence type="ECO:0000256" key="1">
    <source>
        <dbReference type="ARBA" id="ARBA00022691"/>
    </source>
</evidence>
<protein>
    <recommendedName>
        <fullName evidence="4">Methyltransferase domain-containing protein</fullName>
    </recommendedName>
</protein>
<evidence type="ECO:0000313" key="3">
    <source>
        <dbReference type="Proteomes" id="UP000831327"/>
    </source>
</evidence>
<dbReference type="InterPro" id="IPR029063">
    <property type="entry name" value="SAM-dependent_MTases_sf"/>
</dbReference>
<dbReference type="Gene3D" id="3.20.20.80">
    <property type="entry name" value="Glycosidases"/>
    <property type="match status" value="1"/>
</dbReference>
<dbReference type="CDD" id="cd02440">
    <property type="entry name" value="AdoMet_MTases"/>
    <property type="match status" value="1"/>
</dbReference>
<dbReference type="InterPro" id="IPR032719">
    <property type="entry name" value="WbsX"/>
</dbReference>
<evidence type="ECO:0008006" key="4">
    <source>
        <dbReference type="Google" id="ProtNLM"/>
    </source>
</evidence>
<dbReference type="Gene3D" id="3.40.50.150">
    <property type="entry name" value="Vaccinia Virus protein VP39"/>
    <property type="match status" value="1"/>
</dbReference>
<accession>A0ABN6P2B7</accession>
<evidence type="ECO:0000313" key="2">
    <source>
        <dbReference type="EMBL" id="BDG71764.1"/>
    </source>
</evidence>
<dbReference type="CDD" id="cd11579">
    <property type="entry name" value="Glyco_tran_WbsX"/>
    <property type="match status" value="1"/>
</dbReference>
<sequence>MFAGAVLLKEKNRVKTAADIYRFNVDPDSDTAAANVLRFVGRDKKVLEIGAGPGSISRPLREFNGCRMSAVEIDERSVEILRGFCEEVWRRDLNDPSWAEGIPNAVYDNVVIADVLEHIVDPWTMLRRAAGFLKPGGSIVVSIPHASHAAVLACLLNNDFDYRDWGLLDRTHIRFFSMKNLQALFEGAGLRIADFSFVLKHPAETEFADAWLALPPRTRAVLETGDYANVYQVVLRAVPEASAGTLPGRVLTAFPAPPLSKLKYIAFYLPQFHPIPENDEWWGKGFTEWTNVTKAQPLFTGHQQPHLPTELGFYDLRVREVQHQQIALAKAHGVDAFCFHYYWFNGKRLLERPVLDFLADTKADIEFCLCWANENWTRKWDASEHEVLMEQTYSPENDIAFIDSVIPFFRDPRHLRVNGAPVLVVYRPQHMPDARATAERWRAHCREAGIGEIHLIAALTHGNDDFEQFGFDAGVEFPPHNVHTSPRRPPQNLVDKVDAQEPLTGIIWDYGEVARSFIAQDHTGRRVYRGVFPAWDNTARVGTRAVIIQGGTPGNYERWLDATSHRTVAERAPGERLVFINAWNEWAEGCHLEPCREFGRDFLEATRRVKTGHSTADVEWEAALPVAGQPARAAARAAAPPRPAAYAPDTPLTTRLAIKVSNALQRYPTLHDAARSAYRVTVRRDGTR</sequence>
<name>A0ABN6P2B7_9PROT</name>
<dbReference type="Pfam" id="PF14307">
    <property type="entry name" value="Glyco_tran_WbsX"/>
    <property type="match status" value="1"/>
</dbReference>
<dbReference type="SUPFAM" id="SSF53335">
    <property type="entry name" value="S-adenosyl-L-methionine-dependent methyltransferases"/>
    <property type="match status" value="1"/>
</dbReference>
<proteinExistence type="predicted"/>
<dbReference type="PROSITE" id="PS01131">
    <property type="entry name" value="RRNA_A_DIMETH"/>
    <property type="match status" value="1"/>
</dbReference>
<dbReference type="PANTHER" id="PTHR41244">
    <property type="entry name" value="RHAMNAN SYNTHESIS F"/>
    <property type="match status" value="1"/>
</dbReference>